<feature type="compositionally biased region" description="Polar residues" evidence="1">
    <location>
        <begin position="75"/>
        <end position="93"/>
    </location>
</feature>
<organism evidence="2 3">
    <name type="scientific">Deinococcus carri</name>
    <dbReference type="NCBI Taxonomy" id="1211323"/>
    <lineage>
        <taxon>Bacteria</taxon>
        <taxon>Thermotogati</taxon>
        <taxon>Deinococcota</taxon>
        <taxon>Deinococci</taxon>
        <taxon>Deinococcales</taxon>
        <taxon>Deinococcaceae</taxon>
        <taxon>Deinococcus</taxon>
    </lineage>
</organism>
<protein>
    <recommendedName>
        <fullName evidence="4">M-like protein</fullName>
    </recommendedName>
</protein>
<accession>A0ABP9W203</accession>
<evidence type="ECO:0000256" key="1">
    <source>
        <dbReference type="SAM" id="MobiDB-lite"/>
    </source>
</evidence>
<sequence length="93" mass="10130">MTKSDDAQNGLPQNDVPKTEDEVTNVDLQFMGRTDERRDALKDARAEARLADEYQERGLNKQDVASAGSMIASDPASSNPGDETSLNTKDSEV</sequence>
<feature type="region of interest" description="Disordered" evidence="1">
    <location>
        <begin position="51"/>
        <end position="93"/>
    </location>
</feature>
<comment type="caution">
    <text evidence="2">The sequence shown here is derived from an EMBL/GenBank/DDBJ whole genome shotgun (WGS) entry which is preliminary data.</text>
</comment>
<name>A0ABP9W203_9DEIO</name>
<dbReference type="Proteomes" id="UP001401887">
    <property type="component" value="Unassembled WGS sequence"/>
</dbReference>
<evidence type="ECO:0000313" key="3">
    <source>
        <dbReference type="Proteomes" id="UP001401887"/>
    </source>
</evidence>
<proteinExistence type="predicted"/>
<gene>
    <name evidence="2" type="ORF">Dcar01_00093</name>
</gene>
<evidence type="ECO:0000313" key="2">
    <source>
        <dbReference type="EMBL" id="GAA5511384.1"/>
    </source>
</evidence>
<feature type="compositionally biased region" description="Basic and acidic residues" evidence="1">
    <location>
        <begin position="51"/>
        <end position="60"/>
    </location>
</feature>
<evidence type="ECO:0008006" key="4">
    <source>
        <dbReference type="Google" id="ProtNLM"/>
    </source>
</evidence>
<feature type="region of interest" description="Disordered" evidence="1">
    <location>
        <begin position="1"/>
        <end position="38"/>
    </location>
</feature>
<dbReference type="EMBL" id="BAABRP010000001">
    <property type="protein sequence ID" value="GAA5511384.1"/>
    <property type="molecule type" value="Genomic_DNA"/>
</dbReference>
<keyword evidence="3" id="KW-1185">Reference proteome</keyword>
<reference evidence="2 3" key="1">
    <citation type="submission" date="2024-02" db="EMBL/GenBank/DDBJ databases">
        <title>Deinococcus carri NBRC 110142.</title>
        <authorList>
            <person name="Ichikawa N."/>
            <person name="Katano-Makiyama Y."/>
            <person name="Hidaka K."/>
        </authorList>
    </citation>
    <scope>NUCLEOTIDE SEQUENCE [LARGE SCALE GENOMIC DNA]</scope>
    <source>
        <strain evidence="2 3">NBRC 110142</strain>
    </source>
</reference>
<dbReference type="RefSeq" id="WP_345459240.1">
    <property type="nucleotide sequence ID" value="NZ_BAABRP010000001.1"/>
</dbReference>